<keyword evidence="3" id="KW-1185">Reference proteome</keyword>
<proteinExistence type="predicted"/>
<name>A0A939BYE3_9ACTN</name>
<dbReference type="RefSeq" id="WP_205259935.1">
    <property type="nucleotide sequence ID" value="NZ_JAERWK010000008.1"/>
</dbReference>
<evidence type="ECO:0000256" key="1">
    <source>
        <dbReference type="SAM" id="MobiDB-lite"/>
    </source>
</evidence>
<organism evidence="2 3">
    <name type="scientific">Nakamurella leprariae</name>
    <dbReference type="NCBI Taxonomy" id="2803911"/>
    <lineage>
        <taxon>Bacteria</taxon>
        <taxon>Bacillati</taxon>
        <taxon>Actinomycetota</taxon>
        <taxon>Actinomycetes</taxon>
        <taxon>Nakamurellales</taxon>
        <taxon>Nakamurellaceae</taxon>
        <taxon>Nakamurella</taxon>
    </lineage>
</organism>
<evidence type="ECO:0000313" key="3">
    <source>
        <dbReference type="Proteomes" id="UP000663792"/>
    </source>
</evidence>
<evidence type="ECO:0000313" key="2">
    <source>
        <dbReference type="EMBL" id="MBM9467005.1"/>
    </source>
</evidence>
<reference evidence="2" key="1">
    <citation type="submission" date="2021-01" db="EMBL/GenBank/DDBJ databases">
        <title>YIM 132084 draft genome.</title>
        <authorList>
            <person name="An D."/>
        </authorList>
    </citation>
    <scope>NUCLEOTIDE SEQUENCE</scope>
    <source>
        <strain evidence="2">YIM 132084</strain>
    </source>
</reference>
<feature type="region of interest" description="Disordered" evidence="1">
    <location>
        <begin position="38"/>
        <end position="62"/>
    </location>
</feature>
<comment type="caution">
    <text evidence="2">The sequence shown here is derived from an EMBL/GenBank/DDBJ whole genome shotgun (WGS) entry which is preliminary data.</text>
</comment>
<dbReference type="AlphaFoldDB" id="A0A939BYE3"/>
<sequence length="62" mass="6926">MTNKIFKGDNPSNDTSHEYSAQMKQDAGQFWGECSCGASSRRSDEDHANTWVTNHGKRHVAV</sequence>
<protein>
    <submittedName>
        <fullName evidence="2">Uncharacterized protein</fullName>
    </submittedName>
</protein>
<accession>A0A939BYE3</accession>
<dbReference type="EMBL" id="JAERWK010000008">
    <property type="protein sequence ID" value="MBM9467005.1"/>
    <property type="molecule type" value="Genomic_DNA"/>
</dbReference>
<gene>
    <name evidence="2" type="ORF">JL106_06870</name>
</gene>
<dbReference type="Proteomes" id="UP000663792">
    <property type="component" value="Unassembled WGS sequence"/>
</dbReference>
<feature type="compositionally biased region" description="Polar residues" evidence="1">
    <location>
        <begin position="10"/>
        <end position="21"/>
    </location>
</feature>
<feature type="region of interest" description="Disordered" evidence="1">
    <location>
        <begin position="1"/>
        <end position="21"/>
    </location>
</feature>